<dbReference type="Gene3D" id="1.20.1250.20">
    <property type="entry name" value="MFS general substrate transporter like domains"/>
    <property type="match status" value="1"/>
</dbReference>
<evidence type="ECO:0000256" key="5">
    <source>
        <dbReference type="ARBA" id="ARBA00022989"/>
    </source>
</evidence>
<sequence length="425" mass="45609">MKGAALPVSSADDWEALETRTATRSRGERPEQASSILPVWLSFFFFGVVNNFAYVVFLSAAEAMVERHAGAVLFADVVPGLLLKTSVGWWLHRVRYAVRVYGVSVGNFAAFVVAAAMASVASTTLSVAAMLAAVACVSLMGALGEATFLALTARYGQPALAAWSSGTGFAGIAGAGLYALLTNVLGVRPSRTLMLLAPVPLLMGVTYAAARLPADAPAASEGLRSDADAPNTQRKWSMVYRLIPRYLAPLLVVYWAEYTINQGLLPTTDVNDWIQPSATRDAGAPIRHARYAMLQLVYQTAVFVSRSSIACFRVRALWALTLLQCNNVAVLTVLSTQPPVQRTLWLYRMRAVVAVVFFEGLLGGATYANTFAAIREAVPPPLREWTLGVSSVADAMGIAAASVVSLWVECAVFRRHGWECGAGRR</sequence>
<dbReference type="InterPro" id="IPR036259">
    <property type="entry name" value="MFS_trans_sf"/>
</dbReference>
<dbReference type="InterPro" id="IPR003492">
    <property type="entry name" value="Battenin_disease_Cln3"/>
</dbReference>
<proteinExistence type="inferred from homology"/>
<keyword evidence="9" id="KW-1185">Reference proteome</keyword>
<evidence type="ECO:0000313" key="8">
    <source>
        <dbReference type="EMBL" id="KAK4537243.1"/>
    </source>
</evidence>
<dbReference type="Proteomes" id="UP001301350">
    <property type="component" value="Unassembled WGS sequence"/>
</dbReference>
<name>A0AAV9IZM3_CYACA</name>
<organism evidence="8 9">
    <name type="scientific">Cyanidium caldarium</name>
    <name type="common">Red alga</name>
    <dbReference type="NCBI Taxonomy" id="2771"/>
    <lineage>
        <taxon>Eukaryota</taxon>
        <taxon>Rhodophyta</taxon>
        <taxon>Bangiophyceae</taxon>
        <taxon>Cyanidiales</taxon>
        <taxon>Cyanidiaceae</taxon>
        <taxon>Cyanidium</taxon>
    </lineage>
</organism>
<dbReference type="PANTHER" id="PTHR10981:SF0">
    <property type="entry name" value="BATTENIN"/>
    <property type="match status" value="1"/>
</dbReference>
<keyword evidence="5 7" id="KW-1133">Transmembrane helix</keyword>
<comment type="subcellular location">
    <subcellularLocation>
        <location evidence="1">Endomembrane system</location>
        <topology evidence="1">Multi-pass membrane protein</topology>
    </subcellularLocation>
</comment>
<evidence type="ECO:0000256" key="1">
    <source>
        <dbReference type="ARBA" id="ARBA00004127"/>
    </source>
</evidence>
<keyword evidence="4 7" id="KW-0812">Transmembrane</keyword>
<feature type="transmembrane region" description="Helical" evidence="7">
    <location>
        <begin position="127"/>
        <end position="153"/>
    </location>
</feature>
<evidence type="ECO:0000313" key="9">
    <source>
        <dbReference type="Proteomes" id="UP001301350"/>
    </source>
</evidence>
<gene>
    <name evidence="8" type="ORF">CDCA_CDCA11G3268</name>
</gene>
<feature type="transmembrane region" description="Helical" evidence="7">
    <location>
        <begin position="36"/>
        <end position="57"/>
    </location>
</feature>
<comment type="similarity">
    <text evidence="2 7">Belongs to the battenin family.</text>
</comment>
<feature type="transmembrane region" description="Helical" evidence="7">
    <location>
        <begin position="69"/>
        <end position="91"/>
    </location>
</feature>
<dbReference type="GO" id="GO:0016020">
    <property type="term" value="C:membrane"/>
    <property type="evidence" value="ECO:0007669"/>
    <property type="project" value="UniProtKB-UniRule"/>
</dbReference>
<dbReference type="Pfam" id="PF02487">
    <property type="entry name" value="CLN3"/>
    <property type="match status" value="2"/>
</dbReference>
<comment type="caution">
    <text evidence="8">The sequence shown here is derived from an EMBL/GenBank/DDBJ whole genome shotgun (WGS) entry which is preliminary data.</text>
</comment>
<feature type="transmembrane region" description="Helical" evidence="7">
    <location>
        <begin position="160"/>
        <end position="181"/>
    </location>
</feature>
<feature type="transmembrane region" description="Helical" evidence="7">
    <location>
        <begin position="351"/>
        <end position="374"/>
    </location>
</feature>
<dbReference type="AlphaFoldDB" id="A0AAV9IZM3"/>
<keyword evidence="3" id="KW-0813">Transport</keyword>
<dbReference type="SUPFAM" id="SSF103473">
    <property type="entry name" value="MFS general substrate transporter"/>
    <property type="match status" value="1"/>
</dbReference>
<feature type="transmembrane region" description="Helical" evidence="7">
    <location>
        <begin position="386"/>
        <end position="408"/>
    </location>
</feature>
<evidence type="ECO:0008006" key="10">
    <source>
        <dbReference type="Google" id="ProtNLM"/>
    </source>
</evidence>
<dbReference type="GO" id="GO:0005773">
    <property type="term" value="C:vacuole"/>
    <property type="evidence" value="ECO:0007669"/>
    <property type="project" value="UniProtKB-ARBA"/>
</dbReference>
<accession>A0AAV9IZM3</accession>
<evidence type="ECO:0000256" key="3">
    <source>
        <dbReference type="ARBA" id="ARBA00022448"/>
    </source>
</evidence>
<reference evidence="8 9" key="1">
    <citation type="submission" date="2022-07" db="EMBL/GenBank/DDBJ databases">
        <title>Genome-wide signatures of adaptation to extreme environments.</title>
        <authorList>
            <person name="Cho C.H."/>
            <person name="Yoon H.S."/>
        </authorList>
    </citation>
    <scope>NUCLEOTIDE SEQUENCE [LARGE SCALE GENOMIC DNA]</scope>
    <source>
        <strain evidence="8 9">DBV 063 E5</strain>
    </source>
</reference>
<evidence type="ECO:0000256" key="4">
    <source>
        <dbReference type="ARBA" id="ARBA00022692"/>
    </source>
</evidence>
<evidence type="ECO:0000256" key="2">
    <source>
        <dbReference type="ARBA" id="ARBA00007467"/>
    </source>
</evidence>
<evidence type="ECO:0000256" key="6">
    <source>
        <dbReference type="ARBA" id="ARBA00023136"/>
    </source>
</evidence>
<evidence type="ECO:0000256" key="7">
    <source>
        <dbReference type="RuleBase" id="RU361113"/>
    </source>
</evidence>
<protein>
    <recommendedName>
        <fullName evidence="10">Protein BTN</fullName>
    </recommendedName>
</protein>
<dbReference type="PRINTS" id="PR01315">
    <property type="entry name" value="BATTENIN"/>
</dbReference>
<feature type="transmembrane region" description="Helical" evidence="7">
    <location>
        <begin position="98"/>
        <end position="121"/>
    </location>
</feature>
<dbReference type="GO" id="GO:0051453">
    <property type="term" value="P:regulation of intracellular pH"/>
    <property type="evidence" value="ECO:0007669"/>
    <property type="project" value="TreeGrafter"/>
</dbReference>
<keyword evidence="6 7" id="KW-0472">Membrane</keyword>
<dbReference type="EMBL" id="JANCYW010000011">
    <property type="protein sequence ID" value="KAK4537243.1"/>
    <property type="molecule type" value="Genomic_DNA"/>
</dbReference>
<dbReference type="GO" id="GO:0012505">
    <property type="term" value="C:endomembrane system"/>
    <property type="evidence" value="ECO:0007669"/>
    <property type="project" value="UniProtKB-SubCell"/>
</dbReference>
<dbReference type="PANTHER" id="PTHR10981">
    <property type="entry name" value="BATTENIN"/>
    <property type="match status" value="1"/>
</dbReference>